<dbReference type="KEGG" id="aaxa:NCTC10138_00516"/>
<dbReference type="AlphaFoldDB" id="A0A449BCI7"/>
<dbReference type="GO" id="GO:0005737">
    <property type="term" value="C:cytoplasm"/>
    <property type="evidence" value="ECO:0007669"/>
    <property type="project" value="TreeGrafter"/>
</dbReference>
<dbReference type="PANTHER" id="PTHR43830:SF3">
    <property type="entry name" value="PROTEIN PSP1"/>
    <property type="match status" value="1"/>
</dbReference>
<dbReference type="OrthoDB" id="9779344at2"/>
<dbReference type="PANTHER" id="PTHR43830">
    <property type="entry name" value="PROTEIN PSP1"/>
    <property type="match status" value="1"/>
</dbReference>
<accession>A0A449BCI7</accession>
<dbReference type="InterPro" id="IPR007557">
    <property type="entry name" value="PSP1_C"/>
</dbReference>
<dbReference type="InterPro" id="IPR047767">
    <property type="entry name" value="PSP1-like"/>
</dbReference>
<evidence type="ECO:0000259" key="1">
    <source>
        <dbReference type="PROSITE" id="PS51411"/>
    </source>
</evidence>
<dbReference type="PROSITE" id="PS51411">
    <property type="entry name" value="PSP1_C"/>
    <property type="match status" value="1"/>
</dbReference>
<evidence type="ECO:0000313" key="3">
    <source>
        <dbReference type="Proteomes" id="UP000289841"/>
    </source>
</evidence>
<organism evidence="2 3">
    <name type="scientific">Haploplasma axanthum</name>
    <name type="common">Acholeplasma axanthum</name>
    <dbReference type="NCBI Taxonomy" id="29552"/>
    <lineage>
        <taxon>Bacteria</taxon>
        <taxon>Bacillati</taxon>
        <taxon>Mycoplasmatota</taxon>
        <taxon>Mollicutes</taxon>
        <taxon>Acholeplasmatales</taxon>
        <taxon>Acholeplasmataceae</taxon>
        <taxon>Haploplasma</taxon>
    </lineage>
</organism>
<dbReference type="Pfam" id="PF04468">
    <property type="entry name" value="PSP1"/>
    <property type="match status" value="1"/>
</dbReference>
<evidence type="ECO:0000313" key="2">
    <source>
        <dbReference type="EMBL" id="VEU80159.1"/>
    </source>
</evidence>
<reference evidence="2 3" key="1">
    <citation type="submission" date="2019-01" db="EMBL/GenBank/DDBJ databases">
        <authorList>
            <consortium name="Pathogen Informatics"/>
        </authorList>
    </citation>
    <scope>NUCLEOTIDE SEQUENCE [LARGE SCALE GENOMIC DNA]</scope>
    <source>
        <strain evidence="2 3">NCTC10138</strain>
    </source>
</reference>
<keyword evidence="3" id="KW-1185">Reference proteome</keyword>
<dbReference type="EMBL" id="LR215048">
    <property type="protein sequence ID" value="VEU80159.1"/>
    <property type="molecule type" value="Genomic_DNA"/>
</dbReference>
<feature type="domain" description="PSP1 C-terminal" evidence="1">
    <location>
        <begin position="60"/>
        <end position="145"/>
    </location>
</feature>
<protein>
    <submittedName>
        <fullName evidence="2">PSP1 C-terminal conserved region</fullName>
    </submittedName>
</protein>
<gene>
    <name evidence="2" type="primary">tpl</name>
    <name evidence="2" type="ORF">NCTC10138_00516</name>
</gene>
<proteinExistence type="predicted"/>
<dbReference type="NCBIfam" id="NF041131">
    <property type="entry name" value="RicT_YaaT_fam"/>
    <property type="match status" value="1"/>
</dbReference>
<dbReference type="Proteomes" id="UP000289841">
    <property type="component" value="Chromosome"/>
</dbReference>
<sequence length="279" mass="32086">MQVALIQFKDAGKKYYFSVENNLELELNDVVVVETAVGIETGKVYSLKEEDELEITQALKPILRVANEHDLIKKSENEQLERDVVKKTILLVRELDLGMKILESEFTLDRAKLTIYFESENRVDFRELVKRISSIYQTRIELRQIGPRDVAKRVGGIGPCGLVLCCSTFIGEFEPVTIKMAKNQNLALNPKKISGVCGKLLCCLKYEDDVYTELRDLMPDINNRVKTEKGKAVVIDINFLTSKIKVRYLEDKELSDEWIDYRESTLIQWNILLKQSGFL</sequence>
<dbReference type="STRING" id="1278311.GCA_000428705_00858"/>
<name>A0A449BCI7_HAPAX</name>